<dbReference type="CDD" id="cd13580">
    <property type="entry name" value="PBP2_AlgQ_like_1"/>
    <property type="match status" value="1"/>
</dbReference>
<sequence length="564" mass="63012">MKRNKWATMMTSLMLLSSVAMGCTSNEGSQPSPTPNGQEPAKKAVNGKFEPPVTITTARVVGSDYVFINGETIQDNVHNKWAKEKLGIEIKDLWDTPDNAAYHTKIRLSLTTQNQLPDLFIVQDPNLIADLMQSGKVMDIQQAFDKYASERMKKLYSDNKSALNQVKANGKLLGLPIFSGGDGTNPVMWIRQDWLDQLNLKAPTTIEEFEKVMDAFTNQDPDGNGKKDTFGFSFAAKNGFSNWMSDASFVFGAYSGKFLPMSGDRPHWQKASDGTLKYGSIQPGIKDALGKMRDWYGKGYLDPELAALDEIKATESFIQGKSGIIAAPFWANGWPLGDVTKNNPNALVRAYPLPVGPDGKTARYNGLINEGKVMMFNKDFKHMDAFFLYMDKIYDSPFSTGDFKDGFFEGYDYAMVNGEPVYDPKKFPKPLEKAATSGKYNLFWNTPAIPFQGSKDWDYIYQGNKPETAGQKAITVADKEQIRAGALNYQLKNSNAPTEFIGSPTETQRSKGENLKTMELETFAKIIYGKEPLDKFDSFVADWKSKGGDQIEKEVNDWYKSVNQ</sequence>
<dbReference type="Gene3D" id="3.40.190.10">
    <property type="entry name" value="Periplasmic binding protein-like II"/>
    <property type="match status" value="3"/>
</dbReference>
<evidence type="ECO:0000256" key="2">
    <source>
        <dbReference type="SAM" id="SignalP"/>
    </source>
</evidence>
<dbReference type="RefSeq" id="WP_188178207.1">
    <property type="nucleotide sequence ID" value="NZ_JACVVD010000019.1"/>
</dbReference>
<name>A0A926QM92_9BACL</name>
<gene>
    <name evidence="3" type="ORF">ICC18_30785</name>
</gene>
<dbReference type="Proteomes" id="UP000650466">
    <property type="component" value="Unassembled WGS sequence"/>
</dbReference>
<feature type="signal peptide" evidence="2">
    <location>
        <begin position="1"/>
        <end position="22"/>
    </location>
</feature>
<proteinExistence type="predicted"/>
<keyword evidence="4" id="KW-1185">Reference proteome</keyword>
<accession>A0A926QM92</accession>
<comment type="caution">
    <text evidence="3">The sequence shown here is derived from an EMBL/GenBank/DDBJ whole genome shotgun (WGS) entry which is preliminary data.</text>
</comment>
<dbReference type="InterPro" id="IPR050490">
    <property type="entry name" value="Bact_solute-bd_prot1"/>
</dbReference>
<evidence type="ECO:0000313" key="4">
    <source>
        <dbReference type="Proteomes" id="UP000650466"/>
    </source>
</evidence>
<dbReference type="AlphaFoldDB" id="A0A926QM92"/>
<dbReference type="PANTHER" id="PTHR43649">
    <property type="entry name" value="ARABINOSE-BINDING PROTEIN-RELATED"/>
    <property type="match status" value="1"/>
</dbReference>
<dbReference type="EMBL" id="JACVVD010000019">
    <property type="protein sequence ID" value="MBD0384430.1"/>
    <property type="molecule type" value="Genomic_DNA"/>
</dbReference>
<evidence type="ECO:0000313" key="3">
    <source>
        <dbReference type="EMBL" id="MBD0384430.1"/>
    </source>
</evidence>
<keyword evidence="2" id="KW-0732">Signal</keyword>
<organism evidence="3 4">
    <name type="scientific">Paenibacillus sedimenti</name>
    <dbReference type="NCBI Taxonomy" id="2770274"/>
    <lineage>
        <taxon>Bacteria</taxon>
        <taxon>Bacillati</taxon>
        <taxon>Bacillota</taxon>
        <taxon>Bacilli</taxon>
        <taxon>Bacillales</taxon>
        <taxon>Paenibacillaceae</taxon>
        <taxon>Paenibacillus</taxon>
    </lineage>
</organism>
<dbReference type="PROSITE" id="PS51257">
    <property type="entry name" value="PROKAR_LIPOPROTEIN"/>
    <property type="match status" value="1"/>
</dbReference>
<reference evidence="3" key="1">
    <citation type="submission" date="2020-09" db="EMBL/GenBank/DDBJ databases">
        <title>Draft Genome Sequence of Paenibacillus sp. WST5.</title>
        <authorList>
            <person name="Bao Z."/>
        </authorList>
    </citation>
    <scope>NUCLEOTIDE SEQUENCE</scope>
    <source>
        <strain evidence="3">WST5</strain>
    </source>
</reference>
<feature type="chain" id="PRO_5037747934" evidence="2">
    <location>
        <begin position="23"/>
        <end position="564"/>
    </location>
</feature>
<feature type="region of interest" description="Disordered" evidence="1">
    <location>
        <begin position="22"/>
        <end position="45"/>
    </location>
</feature>
<evidence type="ECO:0000256" key="1">
    <source>
        <dbReference type="SAM" id="MobiDB-lite"/>
    </source>
</evidence>
<feature type="compositionally biased region" description="Polar residues" evidence="1">
    <location>
        <begin position="23"/>
        <end position="37"/>
    </location>
</feature>
<dbReference type="PANTHER" id="PTHR43649:SF12">
    <property type="entry name" value="DIACETYLCHITOBIOSE BINDING PROTEIN DASA"/>
    <property type="match status" value="1"/>
</dbReference>
<protein>
    <submittedName>
        <fullName evidence="3">Extracellular solute-binding protein</fullName>
    </submittedName>
</protein>
<dbReference type="SUPFAM" id="SSF53850">
    <property type="entry name" value="Periplasmic binding protein-like II"/>
    <property type="match status" value="1"/>
</dbReference>